<dbReference type="EC" id="1.5.1.2" evidence="4 5"/>
<evidence type="ECO:0000256" key="1">
    <source>
        <dbReference type="ARBA" id="ARBA00005525"/>
    </source>
</evidence>
<keyword evidence="2 4" id="KW-0521">NADP</keyword>
<organism evidence="8 9">
    <name type="scientific">Gilvimarinus algae</name>
    <dbReference type="NCBI Taxonomy" id="3058037"/>
    <lineage>
        <taxon>Bacteria</taxon>
        <taxon>Pseudomonadati</taxon>
        <taxon>Pseudomonadota</taxon>
        <taxon>Gammaproteobacteria</taxon>
        <taxon>Cellvibrionales</taxon>
        <taxon>Cellvibrionaceae</taxon>
        <taxon>Gilvimarinus</taxon>
    </lineage>
</organism>
<feature type="domain" description="Pyrroline-5-carboxylate reductase dimerisation" evidence="7">
    <location>
        <begin position="162"/>
        <end position="265"/>
    </location>
</feature>
<dbReference type="Pfam" id="PF03807">
    <property type="entry name" value="F420_oxidored"/>
    <property type="match status" value="1"/>
</dbReference>
<dbReference type="PIRSF" id="PIRSF000193">
    <property type="entry name" value="Pyrrol-5-carb_rd"/>
    <property type="match status" value="1"/>
</dbReference>
<comment type="similarity">
    <text evidence="1 4">Belongs to the pyrroline-5-carboxylate reductase family.</text>
</comment>
<comment type="catalytic activity">
    <reaction evidence="4">
        <text>L-proline + NADP(+) = (S)-1-pyrroline-5-carboxylate + NADPH + 2 H(+)</text>
        <dbReference type="Rhea" id="RHEA:14109"/>
        <dbReference type="ChEBI" id="CHEBI:15378"/>
        <dbReference type="ChEBI" id="CHEBI:17388"/>
        <dbReference type="ChEBI" id="CHEBI:57783"/>
        <dbReference type="ChEBI" id="CHEBI:58349"/>
        <dbReference type="ChEBI" id="CHEBI:60039"/>
        <dbReference type="EC" id="1.5.1.2"/>
    </reaction>
</comment>
<dbReference type="SUPFAM" id="SSF48179">
    <property type="entry name" value="6-phosphogluconate dehydrogenase C-terminal domain-like"/>
    <property type="match status" value="1"/>
</dbReference>
<sequence length="278" mass="28850">MIVKNIAFIGAGNMAGAIIKGLIEGGYPASAIRATTRSDTSAAKAAAALNIEVGTDNVQAARWAEVIVLAVKPQMLKDTCQQLTSALDQQLVISVAAGIDTQALSQWLGEALAIVRSMPNTPSQVGAGASGLFANAKAKAGDRAFAQQIAEATGLCIWVEDEALMHAVTAVSGSGPAYYFLFMEAMIEAGTSLGLSPESARALTLQTALGAAQLAGKVDVPVDELKRRVMSPGGTTERAIHAFEQGGLRPLIQQAMSDCAARSQALAKELVQPTEETR</sequence>
<evidence type="ECO:0000256" key="5">
    <source>
        <dbReference type="NCBIfam" id="TIGR00112"/>
    </source>
</evidence>
<evidence type="ECO:0000259" key="6">
    <source>
        <dbReference type="Pfam" id="PF03807"/>
    </source>
</evidence>
<gene>
    <name evidence="4 8" type="primary">proC</name>
    <name evidence="8" type="ORF">QWI16_13400</name>
</gene>
<proteinExistence type="inferred from homology"/>
<evidence type="ECO:0000256" key="2">
    <source>
        <dbReference type="ARBA" id="ARBA00022857"/>
    </source>
</evidence>
<dbReference type="GO" id="GO:0004735">
    <property type="term" value="F:pyrroline-5-carboxylate reductase activity"/>
    <property type="evidence" value="ECO:0007669"/>
    <property type="project" value="UniProtKB-EC"/>
</dbReference>
<dbReference type="PANTHER" id="PTHR11645:SF0">
    <property type="entry name" value="PYRROLINE-5-CARBOXYLATE REDUCTASE 3"/>
    <property type="match status" value="1"/>
</dbReference>
<comment type="caution">
    <text evidence="8">The sequence shown here is derived from an EMBL/GenBank/DDBJ whole genome shotgun (WGS) entry which is preliminary data.</text>
</comment>
<name>A0ABT8THV5_9GAMM</name>
<dbReference type="PANTHER" id="PTHR11645">
    <property type="entry name" value="PYRROLINE-5-CARBOXYLATE REDUCTASE"/>
    <property type="match status" value="1"/>
</dbReference>
<keyword evidence="9" id="KW-1185">Reference proteome</keyword>
<accession>A0ABT8THV5</accession>
<evidence type="ECO:0000313" key="8">
    <source>
        <dbReference type="EMBL" id="MDO3383170.1"/>
    </source>
</evidence>
<dbReference type="Gene3D" id="1.10.3730.10">
    <property type="entry name" value="ProC C-terminal domain-like"/>
    <property type="match status" value="1"/>
</dbReference>
<dbReference type="InterPro" id="IPR000304">
    <property type="entry name" value="Pyrroline-COOH_reductase"/>
</dbReference>
<dbReference type="InterPro" id="IPR008927">
    <property type="entry name" value="6-PGluconate_DH-like_C_sf"/>
</dbReference>
<reference evidence="8" key="1">
    <citation type="submission" date="2023-07" db="EMBL/GenBank/DDBJ databases">
        <title>Gilvimarinus algae sp. nov., isolated from the surface of Kelp.</title>
        <authorList>
            <person name="Sun Y.Y."/>
            <person name="Gong Y."/>
            <person name="Du Z.J."/>
        </authorList>
    </citation>
    <scope>NUCLEOTIDE SEQUENCE</scope>
    <source>
        <strain evidence="8">SDUM040014</strain>
    </source>
</reference>
<evidence type="ECO:0000259" key="7">
    <source>
        <dbReference type="Pfam" id="PF14748"/>
    </source>
</evidence>
<comment type="function">
    <text evidence="4">Catalyzes the reduction of 1-pyrroline-5-carboxylate (PCA) to L-proline.</text>
</comment>
<dbReference type="SUPFAM" id="SSF51735">
    <property type="entry name" value="NAD(P)-binding Rossmann-fold domains"/>
    <property type="match status" value="1"/>
</dbReference>
<dbReference type="InterPro" id="IPR036291">
    <property type="entry name" value="NAD(P)-bd_dom_sf"/>
</dbReference>
<protein>
    <recommendedName>
        <fullName evidence="4 5">Pyrroline-5-carboxylate reductase</fullName>
        <shortName evidence="4">P5C reductase</shortName>
        <shortName evidence="4">P5CR</shortName>
        <ecNumber evidence="4 5">1.5.1.2</ecNumber>
    </recommendedName>
    <alternativeName>
        <fullName evidence="4">PCA reductase</fullName>
    </alternativeName>
</protein>
<dbReference type="HAMAP" id="MF_01925">
    <property type="entry name" value="P5C_reductase"/>
    <property type="match status" value="1"/>
</dbReference>
<keyword evidence="3 4" id="KW-0560">Oxidoreductase</keyword>
<dbReference type="RefSeq" id="WP_302713913.1">
    <property type="nucleotide sequence ID" value="NZ_JAULRT010000060.1"/>
</dbReference>
<evidence type="ECO:0000256" key="4">
    <source>
        <dbReference type="HAMAP-Rule" id="MF_01925"/>
    </source>
</evidence>
<dbReference type="Proteomes" id="UP001168380">
    <property type="component" value="Unassembled WGS sequence"/>
</dbReference>
<dbReference type="Pfam" id="PF14748">
    <property type="entry name" value="P5CR_dimer"/>
    <property type="match status" value="1"/>
</dbReference>
<dbReference type="EMBL" id="JAULRT010000060">
    <property type="protein sequence ID" value="MDO3383170.1"/>
    <property type="molecule type" value="Genomic_DNA"/>
</dbReference>
<feature type="domain" description="Pyrroline-5-carboxylate reductase catalytic N-terminal" evidence="6">
    <location>
        <begin position="6"/>
        <end position="98"/>
    </location>
</feature>
<dbReference type="InterPro" id="IPR029036">
    <property type="entry name" value="P5CR_dimer"/>
</dbReference>
<evidence type="ECO:0000313" key="9">
    <source>
        <dbReference type="Proteomes" id="UP001168380"/>
    </source>
</evidence>
<evidence type="ECO:0000256" key="3">
    <source>
        <dbReference type="ARBA" id="ARBA00023002"/>
    </source>
</evidence>
<comment type="subcellular location">
    <subcellularLocation>
        <location evidence="4">Cytoplasm</location>
    </subcellularLocation>
</comment>
<dbReference type="Gene3D" id="3.40.50.720">
    <property type="entry name" value="NAD(P)-binding Rossmann-like Domain"/>
    <property type="match status" value="1"/>
</dbReference>
<keyword evidence="4" id="KW-0028">Amino-acid biosynthesis</keyword>
<comment type="catalytic activity">
    <reaction evidence="4">
        <text>L-proline + NAD(+) = (S)-1-pyrroline-5-carboxylate + NADH + 2 H(+)</text>
        <dbReference type="Rhea" id="RHEA:14105"/>
        <dbReference type="ChEBI" id="CHEBI:15378"/>
        <dbReference type="ChEBI" id="CHEBI:17388"/>
        <dbReference type="ChEBI" id="CHEBI:57540"/>
        <dbReference type="ChEBI" id="CHEBI:57945"/>
        <dbReference type="ChEBI" id="CHEBI:60039"/>
        <dbReference type="EC" id="1.5.1.2"/>
    </reaction>
</comment>
<keyword evidence="4" id="KW-0963">Cytoplasm</keyword>
<comment type="pathway">
    <text evidence="4">Amino-acid biosynthesis; L-proline biosynthesis; L-proline from L-glutamate 5-semialdehyde: step 1/1.</text>
</comment>
<dbReference type="NCBIfam" id="TIGR00112">
    <property type="entry name" value="proC"/>
    <property type="match status" value="1"/>
</dbReference>
<keyword evidence="4" id="KW-0641">Proline biosynthesis</keyword>
<dbReference type="InterPro" id="IPR028939">
    <property type="entry name" value="P5C_Rdtase_cat_N"/>
</dbReference>